<dbReference type="GeneID" id="4851632"/>
<dbReference type="HOGENOM" id="CLU_631880_0_0_1"/>
<dbReference type="OrthoDB" id="3980807at2759"/>
<evidence type="ECO:0000313" key="1">
    <source>
        <dbReference type="EMBL" id="EAZ62773.2"/>
    </source>
</evidence>
<accession>A3GH83</accession>
<dbReference type="Proteomes" id="UP000002258">
    <property type="component" value="Chromosome 1"/>
</dbReference>
<dbReference type="EMBL" id="AAVQ01000002">
    <property type="protein sequence ID" value="EAZ62773.2"/>
    <property type="molecule type" value="Genomic_DNA"/>
</dbReference>
<name>A3GH83_PICST</name>
<organism evidence="1 2">
    <name type="scientific">Scheffersomyces stipitis (strain ATCC 58785 / CBS 6054 / NBRC 10063 / NRRL Y-11545)</name>
    <name type="common">Yeast</name>
    <name type="synonym">Pichia stipitis</name>
    <dbReference type="NCBI Taxonomy" id="322104"/>
    <lineage>
        <taxon>Eukaryota</taxon>
        <taxon>Fungi</taxon>
        <taxon>Dikarya</taxon>
        <taxon>Ascomycota</taxon>
        <taxon>Saccharomycotina</taxon>
        <taxon>Pichiomycetes</taxon>
        <taxon>Debaryomycetaceae</taxon>
        <taxon>Scheffersomyces</taxon>
    </lineage>
</organism>
<dbReference type="AlphaFoldDB" id="A3GH83"/>
<sequence>MIVLPNTPPLPTAFKTASKLNPSLLATRSALAVPTLASYHDSIRFADNLDRYLEEIFSYISNESGRSELDHIVSYASKTMVVNTSEIPWSNSDISHNNEKLKLNKLNKVFKAIPSTEKVTTTNGQWTLENEIQLVLVAIAFVYIKIGSELTNELIDDESGNSSSPEINEKWKQVVNFYKKAISYTLFGIQVNSIARTRFNGAIFTFIHKISEINFQLSILCKSSWVNRNSFRESGSFAMTNNGTLSRVAIFVLNEIKNSKSLLVELESFPDIGLNYKNWQDYLDLMEKYASAYAGLFLAVENYQKDKLGNAIGLVHFSLLNLQSKNIDTNSKKLADKLKSKIATKKNEHLLNKLDSVSTLNINKSLFNDKSGVVLNDISYLFDQLIHLNLKLEKENNTLKFDTIVNWQDISKDSKWPLGNKIPVSDIKPYQPSVFNDVIQEKPKDYYGRGAYY</sequence>
<reference evidence="1 2" key="1">
    <citation type="journal article" date="2007" name="Nat. Biotechnol.">
        <title>Genome sequence of the lignocellulose-bioconverting and xylose-fermenting yeast Pichia stipitis.</title>
        <authorList>
            <person name="Jeffries T.W."/>
            <person name="Grigoriev I.V."/>
            <person name="Grimwood J."/>
            <person name="Laplaza J.M."/>
            <person name="Aerts A."/>
            <person name="Salamov A."/>
            <person name="Schmutz J."/>
            <person name="Lindquist E."/>
            <person name="Dehal P."/>
            <person name="Shapiro H."/>
            <person name="Jin Y.S."/>
            <person name="Passoth V."/>
            <person name="Richardson P.M."/>
        </authorList>
    </citation>
    <scope>NUCLEOTIDE SEQUENCE [LARGE SCALE GENOMIC DNA]</scope>
    <source>
        <strain evidence="2">ATCC 58785 / CBS 6054 / NBRC 10063 / NRRL Y-11545</strain>
    </source>
</reference>
<comment type="caution">
    <text evidence="1">The sequence shown here is derived from an EMBL/GenBank/DDBJ whole genome shotgun (WGS) entry which is preliminary data.</text>
</comment>
<dbReference type="InterPro" id="IPR038499">
    <property type="entry name" value="BRO1_sf"/>
</dbReference>
<dbReference type="OMA" id="SWINRNS"/>
<dbReference type="KEGG" id="pic:PICST_28892"/>
<dbReference type="Gene3D" id="1.25.40.280">
    <property type="entry name" value="alix/aip1 like domains"/>
    <property type="match status" value="1"/>
</dbReference>
<dbReference type="eggNOG" id="ENOG502SW24">
    <property type="taxonomic scope" value="Eukaryota"/>
</dbReference>
<dbReference type="InterPro" id="IPR035278">
    <property type="entry name" value="DUF5355"/>
</dbReference>
<proteinExistence type="predicted"/>
<dbReference type="Pfam" id="PF17306">
    <property type="entry name" value="DUF5355"/>
    <property type="match status" value="1"/>
</dbReference>
<dbReference type="RefSeq" id="XP_001386796.2">
    <property type="nucleotide sequence ID" value="XM_001386759.1"/>
</dbReference>
<evidence type="ECO:0000313" key="2">
    <source>
        <dbReference type="Proteomes" id="UP000002258"/>
    </source>
</evidence>
<protein>
    <submittedName>
        <fullName evidence="1">Uncharacterized protein</fullName>
    </submittedName>
</protein>
<keyword evidence="2" id="KW-1185">Reference proteome</keyword>
<dbReference type="InParanoid" id="A3GH83"/>
<gene>
    <name evidence="1" type="ORF">PICST_28892</name>
</gene>